<dbReference type="Pfam" id="PF00005">
    <property type="entry name" value="ABC_tran"/>
    <property type="match status" value="1"/>
</dbReference>
<dbReference type="InterPro" id="IPR003593">
    <property type="entry name" value="AAA+_ATPase"/>
</dbReference>
<organism evidence="10 11">
    <name type="scientific">Pseudooceanicola albus</name>
    <dbReference type="NCBI Taxonomy" id="2692189"/>
    <lineage>
        <taxon>Bacteria</taxon>
        <taxon>Pseudomonadati</taxon>
        <taxon>Pseudomonadota</taxon>
        <taxon>Alphaproteobacteria</taxon>
        <taxon>Rhodobacterales</taxon>
        <taxon>Paracoccaceae</taxon>
        <taxon>Pseudooceanicola</taxon>
    </lineage>
</organism>
<feature type="domain" description="ABC transmembrane type-1" evidence="9">
    <location>
        <begin position="28"/>
        <end position="313"/>
    </location>
</feature>
<dbReference type="EMBL" id="WUMU01000005">
    <property type="protein sequence ID" value="MXN17686.1"/>
    <property type="molecule type" value="Genomic_DNA"/>
</dbReference>
<evidence type="ECO:0000256" key="6">
    <source>
        <dbReference type="ARBA" id="ARBA00023136"/>
    </source>
</evidence>
<reference evidence="10 11" key="1">
    <citation type="submission" date="2019-12" db="EMBL/GenBank/DDBJ databases">
        <authorList>
            <person name="Li M."/>
        </authorList>
    </citation>
    <scope>NUCLEOTIDE SEQUENCE [LARGE SCALE GENOMIC DNA]</scope>
    <source>
        <strain evidence="10 11">GBMRC 2024</strain>
    </source>
</reference>
<dbReference type="PANTHER" id="PTHR24221:SF261">
    <property type="entry name" value="GLUTATHIONE_L-CYSTEINE TRANSPORT SYSTEM ATP-BINDING_PERMEASE PROTEIN CYDD"/>
    <property type="match status" value="1"/>
</dbReference>
<evidence type="ECO:0000259" key="8">
    <source>
        <dbReference type="PROSITE" id="PS50893"/>
    </source>
</evidence>
<dbReference type="GO" id="GO:0016887">
    <property type="term" value="F:ATP hydrolysis activity"/>
    <property type="evidence" value="ECO:0007669"/>
    <property type="project" value="InterPro"/>
</dbReference>
<dbReference type="SMART" id="SM00382">
    <property type="entry name" value="AAA"/>
    <property type="match status" value="1"/>
</dbReference>
<dbReference type="PROSITE" id="PS00211">
    <property type="entry name" value="ABC_TRANSPORTER_1"/>
    <property type="match status" value="1"/>
</dbReference>
<dbReference type="InterPro" id="IPR003439">
    <property type="entry name" value="ABC_transporter-like_ATP-bd"/>
</dbReference>
<evidence type="ECO:0000256" key="7">
    <source>
        <dbReference type="SAM" id="Phobius"/>
    </source>
</evidence>
<dbReference type="InterPro" id="IPR011527">
    <property type="entry name" value="ABC1_TM_dom"/>
</dbReference>
<dbReference type="Gene3D" id="3.40.50.300">
    <property type="entry name" value="P-loop containing nucleotide triphosphate hydrolases"/>
    <property type="match status" value="1"/>
</dbReference>
<gene>
    <name evidence="10" type="ORF">GR170_07570</name>
</gene>
<dbReference type="Pfam" id="PF00664">
    <property type="entry name" value="ABC_membrane"/>
    <property type="match status" value="1"/>
</dbReference>
<dbReference type="Gene3D" id="1.20.1560.10">
    <property type="entry name" value="ABC transporter type 1, transmembrane domain"/>
    <property type="match status" value="1"/>
</dbReference>
<evidence type="ECO:0000256" key="1">
    <source>
        <dbReference type="ARBA" id="ARBA00004651"/>
    </source>
</evidence>
<evidence type="ECO:0000313" key="11">
    <source>
        <dbReference type="Proteomes" id="UP000477911"/>
    </source>
</evidence>
<dbReference type="Proteomes" id="UP000477911">
    <property type="component" value="Unassembled WGS sequence"/>
</dbReference>
<evidence type="ECO:0000256" key="5">
    <source>
        <dbReference type="ARBA" id="ARBA00022989"/>
    </source>
</evidence>
<dbReference type="PROSITE" id="PS50893">
    <property type="entry name" value="ABC_TRANSPORTER_2"/>
    <property type="match status" value="1"/>
</dbReference>
<evidence type="ECO:0000259" key="9">
    <source>
        <dbReference type="PROSITE" id="PS50929"/>
    </source>
</evidence>
<name>A0A6L7G2M5_9RHOB</name>
<dbReference type="CDD" id="cd18584">
    <property type="entry name" value="ABC_6TM_AarD_CydD"/>
    <property type="match status" value="1"/>
</dbReference>
<dbReference type="SUPFAM" id="SSF90123">
    <property type="entry name" value="ABC transporter transmembrane region"/>
    <property type="match status" value="1"/>
</dbReference>
<evidence type="ECO:0000313" key="10">
    <source>
        <dbReference type="EMBL" id="MXN17686.1"/>
    </source>
</evidence>
<accession>A0A6L7G2M5</accession>
<evidence type="ECO:0000256" key="2">
    <source>
        <dbReference type="ARBA" id="ARBA00022692"/>
    </source>
</evidence>
<evidence type="ECO:0000256" key="4">
    <source>
        <dbReference type="ARBA" id="ARBA00022840"/>
    </source>
</evidence>
<keyword evidence="11" id="KW-1185">Reference proteome</keyword>
<keyword evidence="4 10" id="KW-0067">ATP-binding</keyword>
<keyword evidence="3" id="KW-0547">Nucleotide-binding</keyword>
<dbReference type="InterPro" id="IPR039421">
    <property type="entry name" value="Type_1_exporter"/>
</dbReference>
<dbReference type="PANTHER" id="PTHR24221">
    <property type="entry name" value="ATP-BINDING CASSETTE SUB-FAMILY B"/>
    <property type="match status" value="1"/>
</dbReference>
<sequence>MSEKPDRAAARAAEARLIAPVSPQLQRAGALSVLAGLLWPVQAGGLAWAVSGWASGTEVMQRSLWAAAIFLVCVLLRALLEHRAGALLFRAADRVIGGERARILGREALSREARGSAAVAALCVQKLPMLQPWITRYRVAALKVLLLPLALLLLSGWVSWVVALILLVSGPLIPLFMALVGMAAEEASRRQLGEIASMNDMLMDRLSALQDIRLLGATERAAADFEQRAEGLRARTMAVLRIAFLSSTVLELFAAIGVAMVAVYVGFSLLGVLTFGTWGQPMTLSGGLFVLLLAPEFFQPLRDLAAAWHDRASGLAVAQELAEAETAERLSVLGEGTPATPLAGPLAVEIRSAVAALPGRLLALPDLTLKAGEAVALSGPSGAGKSTCLMALAGLVPLAEGEIRVCGRLLDGETADAWRARMAFLPQRPHFGDMTLEAYLGGPDADLETALDLAQAGRIVARLPEGLATRLGERGGGVSGGEARRLMIARAVASERELILADEPTADLDAETGARVIRALLDLRGAGRTLVVATHDPALIAALDRAVEVSA</sequence>
<dbReference type="GO" id="GO:0005886">
    <property type="term" value="C:plasma membrane"/>
    <property type="evidence" value="ECO:0007669"/>
    <property type="project" value="UniProtKB-SubCell"/>
</dbReference>
<dbReference type="SUPFAM" id="SSF52540">
    <property type="entry name" value="P-loop containing nucleoside triphosphate hydrolases"/>
    <property type="match status" value="1"/>
</dbReference>
<feature type="transmembrane region" description="Helical" evidence="7">
    <location>
        <begin position="164"/>
        <end position="184"/>
    </location>
</feature>
<evidence type="ECO:0000256" key="3">
    <source>
        <dbReference type="ARBA" id="ARBA00022741"/>
    </source>
</evidence>
<dbReference type="AlphaFoldDB" id="A0A6L7G2M5"/>
<dbReference type="RefSeq" id="WP_160893243.1">
    <property type="nucleotide sequence ID" value="NZ_WUMU01000005.1"/>
</dbReference>
<comment type="caution">
    <text evidence="10">The sequence shown here is derived from an EMBL/GenBank/DDBJ whole genome shotgun (WGS) entry which is preliminary data.</text>
</comment>
<dbReference type="GO" id="GO:0140359">
    <property type="term" value="F:ABC-type transporter activity"/>
    <property type="evidence" value="ECO:0007669"/>
    <property type="project" value="InterPro"/>
</dbReference>
<dbReference type="InterPro" id="IPR017871">
    <property type="entry name" value="ABC_transporter-like_CS"/>
</dbReference>
<keyword evidence="5 7" id="KW-1133">Transmembrane helix</keyword>
<dbReference type="InterPro" id="IPR027417">
    <property type="entry name" value="P-loop_NTPase"/>
</dbReference>
<protein>
    <submittedName>
        <fullName evidence="10">ATP-binding cassette domain-containing protein</fullName>
    </submittedName>
</protein>
<feature type="domain" description="ABC transporter" evidence="8">
    <location>
        <begin position="346"/>
        <end position="551"/>
    </location>
</feature>
<dbReference type="GO" id="GO:0005524">
    <property type="term" value="F:ATP binding"/>
    <property type="evidence" value="ECO:0007669"/>
    <property type="project" value="UniProtKB-KW"/>
</dbReference>
<comment type="subcellular location">
    <subcellularLocation>
        <location evidence="1">Cell membrane</location>
        <topology evidence="1">Multi-pass membrane protein</topology>
    </subcellularLocation>
</comment>
<keyword evidence="2 7" id="KW-0812">Transmembrane</keyword>
<dbReference type="GO" id="GO:0034040">
    <property type="term" value="F:ATPase-coupled lipid transmembrane transporter activity"/>
    <property type="evidence" value="ECO:0007669"/>
    <property type="project" value="TreeGrafter"/>
</dbReference>
<keyword evidence="6 7" id="KW-0472">Membrane</keyword>
<feature type="transmembrane region" description="Helical" evidence="7">
    <location>
        <begin position="242"/>
        <end position="267"/>
    </location>
</feature>
<feature type="transmembrane region" description="Helical" evidence="7">
    <location>
        <begin position="63"/>
        <end position="80"/>
    </location>
</feature>
<proteinExistence type="predicted"/>
<dbReference type="PROSITE" id="PS50929">
    <property type="entry name" value="ABC_TM1F"/>
    <property type="match status" value="1"/>
</dbReference>
<feature type="transmembrane region" description="Helical" evidence="7">
    <location>
        <begin position="139"/>
        <end position="158"/>
    </location>
</feature>
<dbReference type="InterPro" id="IPR036640">
    <property type="entry name" value="ABC1_TM_sf"/>
</dbReference>
<feature type="transmembrane region" description="Helical" evidence="7">
    <location>
        <begin position="30"/>
        <end position="51"/>
    </location>
</feature>